<dbReference type="InterPro" id="IPR000847">
    <property type="entry name" value="LysR_HTH_N"/>
</dbReference>
<sequence length="302" mass="32987">MDRLTSMAVFIRAAETGSFAAAAQALNMSPQMVAKHVAYLEARLGATLLNRTTRRQSLSELGRAYYERCRVVLAEAEAADSVAMEMKAEPKGILRVNAPVTFGSVSLAPFVTRYLARYPEMQIDLTLNDGIVDPLEEGYEVIIRIGGFSEGFLAGQPLRPYRLIVCAAPSYVAERGMPQTLADLARHDCLVHGIGTTALSCRWMFERAGRTEDVGVKGRLRSNDWKALLHAAIEGYGVTLGPEDVLKPEIAAGRLVRVLEAYEGMSRPMHVLYPAARRPTVKVRSFVDALMAAYGPESAGNP</sequence>
<dbReference type="InterPro" id="IPR036390">
    <property type="entry name" value="WH_DNA-bd_sf"/>
</dbReference>
<dbReference type="GO" id="GO:0003700">
    <property type="term" value="F:DNA-binding transcription factor activity"/>
    <property type="evidence" value="ECO:0007669"/>
    <property type="project" value="InterPro"/>
</dbReference>
<dbReference type="InterPro" id="IPR036388">
    <property type="entry name" value="WH-like_DNA-bd_sf"/>
</dbReference>
<evidence type="ECO:0000256" key="4">
    <source>
        <dbReference type="ARBA" id="ARBA00023163"/>
    </source>
</evidence>
<dbReference type="SUPFAM" id="SSF46785">
    <property type="entry name" value="Winged helix' DNA-binding domain"/>
    <property type="match status" value="1"/>
</dbReference>
<keyword evidence="3" id="KW-0238">DNA-binding</keyword>
<dbReference type="PANTHER" id="PTHR30537">
    <property type="entry name" value="HTH-TYPE TRANSCRIPTIONAL REGULATOR"/>
    <property type="match status" value="1"/>
</dbReference>
<organism evidence="6 7">
    <name type="scientific">Martelella alba</name>
    <dbReference type="NCBI Taxonomy" id="2590451"/>
    <lineage>
        <taxon>Bacteria</taxon>
        <taxon>Pseudomonadati</taxon>
        <taxon>Pseudomonadota</taxon>
        <taxon>Alphaproteobacteria</taxon>
        <taxon>Hyphomicrobiales</taxon>
        <taxon>Aurantimonadaceae</taxon>
        <taxon>Martelella</taxon>
    </lineage>
</organism>
<dbReference type="GO" id="GO:0043565">
    <property type="term" value="F:sequence-specific DNA binding"/>
    <property type="evidence" value="ECO:0007669"/>
    <property type="project" value="TreeGrafter"/>
</dbReference>
<dbReference type="PROSITE" id="PS50931">
    <property type="entry name" value="HTH_LYSR"/>
    <property type="match status" value="1"/>
</dbReference>
<dbReference type="FunFam" id="1.10.10.10:FF:000001">
    <property type="entry name" value="LysR family transcriptional regulator"/>
    <property type="match status" value="1"/>
</dbReference>
<reference evidence="6 7" key="1">
    <citation type="submission" date="2019-06" db="EMBL/GenBank/DDBJ databases">
        <authorList>
            <person name="Li M."/>
        </authorList>
    </citation>
    <scope>NUCLEOTIDE SEQUENCE [LARGE SCALE GENOMIC DNA]</scope>
    <source>
        <strain evidence="6 7">BGMRC2036</strain>
    </source>
</reference>
<evidence type="ECO:0000313" key="7">
    <source>
        <dbReference type="Proteomes" id="UP000318801"/>
    </source>
</evidence>
<dbReference type="SUPFAM" id="SSF53850">
    <property type="entry name" value="Periplasmic binding protein-like II"/>
    <property type="match status" value="1"/>
</dbReference>
<dbReference type="EMBL" id="VHLG01000009">
    <property type="protein sequence ID" value="TPW29479.1"/>
    <property type="molecule type" value="Genomic_DNA"/>
</dbReference>
<protein>
    <submittedName>
        <fullName evidence="6">LysR family transcriptional regulator</fullName>
    </submittedName>
</protein>
<comment type="similarity">
    <text evidence="1">Belongs to the LysR transcriptional regulatory family.</text>
</comment>
<evidence type="ECO:0000256" key="3">
    <source>
        <dbReference type="ARBA" id="ARBA00023125"/>
    </source>
</evidence>
<evidence type="ECO:0000313" key="6">
    <source>
        <dbReference type="EMBL" id="TPW29479.1"/>
    </source>
</evidence>
<evidence type="ECO:0000256" key="2">
    <source>
        <dbReference type="ARBA" id="ARBA00023015"/>
    </source>
</evidence>
<dbReference type="Pfam" id="PF00126">
    <property type="entry name" value="HTH_1"/>
    <property type="match status" value="1"/>
</dbReference>
<comment type="caution">
    <text evidence="6">The sequence shown here is derived from an EMBL/GenBank/DDBJ whole genome shotgun (WGS) entry which is preliminary data.</text>
</comment>
<keyword evidence="4" id="KW-0804">Transcription</keyword>
<dbReference type="GO" id="GO:0006351">
    <property type="term" value="P:DNA-templated transcription"/>
    <property type="evidence" value="ECO:0007669"/>
    <property type="project" value="TreeGrafter"/>
</dbReference>
<feature type="domain" description="HTH lysR-type" evidence="5">
    <location>
        <begin position="1"/>
        <end position="59"/>
    </location>
</feature>
<proteinExistence type="inferred from homology"/>
<dbReference type="Proteomes" id="UP000318801">
    <property type="component" value="Unassembled WGS sequence"/>
</dbReference>
<dbReference type="Gene3D" id="1.10.10.10">
    <property type="entry name" value="Winged helix-like DNA-binding domain superfamily/Winged helix DNA-binding domain"/>
    <property type="match status" value="1"/>
</dbReference>
<keyword evidence="7" id="KW-1185">Reference proteome</keyword>
<accession>A0A506UA63</accession>
<dbReference type="Gene3D" id="3.40.190.290">
    <property type="match status" value="1"/>
</dbReference>
<evidence type="ECO:0000259" key="5">
    <source>
        <dbReference type="PROSITE" id="PS50931"/>
    </source>
</evidence>
<keyword evidence="2" id="KW-0805">Transcription regulation</keyword>
<dbReference type="AlphaFoldDB" id="A0A506UA63"/>
<dbReference type="InterPro" id="IPR005119">
    <property type="entry name" value="LysR_subst-bd"/>
</dbReference>
<dbReference type="RefSeq" id="WP_141149675.1">
    <property type="nucleotide sequence ID" value="NZ_VHLG01000009.1"/>
</dbReference>
<dbReference type="OrthoDB" id="9786526at2"/>
<name>A0A506UA63_9HYPH</name>
<dbReference type="InterPro" id="IPR058163">
    <property type="entry name" value="LysR-type_TF_proteobact-type"/>
</dbReference>
<evidence type="ECO:0000256" key="1">
    <source>
        <dbReference type="ARBA" id="ARBA00009437"/>
    </source>
</evidence>
<dbReference type="PANTHER" id="PTHR30537:SF5">
    <property type="entry name" value="HTH-TYPE TRANSCRIPTIONAL ACTIVATOR TTDR-RELATED"/>
    <property type="match status" value="1"/>
</dbReference>
<dbReference type="Pfam" id="PF03466">
    <property type="entry name" value="LysR_substrate"/>
    <property type="match status" value="1"/>
</dbReference>
<gene>
    <name evidence="6" type="ORF">FJU08_14195</name>
</gene>